<dbReference type="OrthoDB" id="8759148at2"/>
<dbReference type="AlphaFoldDB" id="A0A8G2CHW6"/>
<gene>
    <name evidence="1" type="ORF">SAMN05421828_10230</name>
</gene>
<reference evidence="1 2" key="1">
    <citation type="submission" date="2017-01" db="EMBL/GenBank/DDBJ databases">
        <authorList>
            <person name="Varghese N."/>
            <person name="Submissions S."/>
        </authorList>
    </citation>
    <scope>NUCLEOTIDE SEQUENCE [LARGE SCALE GENOMIC DNA]</scope>
    <source>
        <strain evidence="1 2">ATCC 35905</strain>
    </source>
</reference>
<name>A0A8G2CHW6_ACIRU</name>
<dbReference type="RefSeq" id="WP_029312915.1">
    <property type="nucleotide sequence ID" value="NZ_DAOMCH010000016.1"/>
</dbReference>
<dbReference type="EMBL" id="FTNE01000002">
    <property type="protein sequence ID" value="SIQ15318.1"/>
    <property type="molecule type" value="Genomic_DNA"/>
</dbReference>
<comment type="caution">
    <text evidence="1">The sequence shown here is derived from an EMBL/GenBank/DDBJ whole genome shotgun (WGS) entry which is preliminary data.</text>
</comment>
<dbReference type="Proteomes" id="UP000186308">
    <property type="component" value="Unassembled WGS sequence"/>
</dbReference>
<evidence type="ECO:0000313" key="2">
    <source>
        <dbReference type="Proteomes" id="UP000186308"/>
    </source>
</evidence>
<keyword evidence="2" id="KW-1185">Reference proteome</keyword>
<organism evidence="1 2">
    <name type="scientific">Acidiphilium rubrum</name>
    <dbReference type="NCBI Taxonomy" id="526"/>
    <lineage>
        <taxon>Bacteria</taxon>
        <taxon>Pseudomonadati</taxon>
        <taxon>Pseudomonadota</taxon>
        <taxon>Alphaproteobacteria</taxon>
        <taxon>Acetobacterales</taxon>
        <taxon>Acidocellaceae</taxon>
        <taxon>Acidiphilium</taxon>
    </lineage>
</organism>
<accession>A0A8G2CHW6</accession>
<protein>
    <submittedName>
        <fullName evidence="1">Uncharacterized protein</fullName>
    </submittedName>
</protein>
<evidence type="ECO:0000313" key="1">
    <source>
        <dbReference type="EMBL" id="SIQ15318.1"/>
    </source>
</evidence>
<sequence>MAVTSFEVDQHTAEAISELRGLFGVKTNAAVIRRALALAQVISREAAADHTITVSGRAEPVRIVLNG</sequence>
<proteinExistence type="predicted"/>